<dbReference type="Gene3D" id="2.170.130.10">
    <property type="entry name" value="TonB-dependent receptor, plug domain"/>
    <property type="match status" value="1"/>
</dbReference>
<evidence type="ECO:0000256" key="12">
    <source>
        <dbReference type="SAM" id="SignalP"/>
    </source>
</evidence>
<proteinExistence type="inferred from homology"/>
<dbReference type="RefSeq" id="WP_213680978.1">
    <property type="nucleotide sequence ID" value="NZ_CP074572.1"/>
</dbReference>
<dbReference type="InterPro" id="IPR000531">
    <property type="entry name" value="Beta-barrel_TonB"/>
</dbReference>
<keyword evidence="6 11" id="KW-0798">TonB box</keyword>
<evidence type="ECO:0000256" key="9">
    <source>
        <dbReference type="ARBA" id="ARBA00023237"/>
    </source>
</evidence>
<feature type="signal peptide" evidence="12">
    <location>
        <begin position="1"/>
        <end position="24"/>
    </location>
</feature>
<evidence type="ECO:0000256" key="4">
    <source>
        <dbReference type="ARBA" id="ARBA00022452"/>
    </source>
</evidence>
<evidence type="ECO:0000256" key="5">
    <source>
        <dbReference type="ARBA" id="ARBA00022692"/>
    </source>
</evidence>
<evidence type="ECO:0000256" key="11">
    <source>
        <dbReference type="RuleBase" id="RU003357"/>
    </source>
</evidence>
<dbReference type="InterPro" id="IPR039426">
    <property type="entry name" value="TonB-dep_rcpt-like"/>
</dbReference>
<dbReference type="PROSITE" id="PS52016">
    <property type="entry name" value="TONB_DEPENDENT_REC_3"/>
    <property type="match status" value="1"/>
</dbReference>
<keyword evidence="12" id="KW-0732">Signal</keyword>
<dbReference type="PANTHER" id="PTHR32552:SF74">
    <property type="entry name" value="HYDROXAMATE SIDEROPHORE RECEPTOR FHUE"/>
    <property type="match status" value="1"/>
</dbReference>
<dbReference type="Pfam" id="PF00593">
    <property type="entry name" value="TonB_dep_Rec_b-barrel"/>
    <property type="match status" value="1"/>
</dbReference>
<comment type="subcellular location">
    <subcellularLocation>
        <location evidence="1 10">Cell outer membrane</location>
        <topology evidence="1 10">Multi-pass membrane protein</topology>
    </subcellularLocation>
</comment>
<dbReference type="InterPro" id="IPR037066">
    <property type="entry name" value="Plug_dom_sf"/>
</dbReference>
<dbReference type="EMBL" id="CP074572">
    <property type="protein sequence ID" value="QVK22322.1"/>
    <property type="molecule type" value="Genomic_DNA"/>
</dbReference>
<dbReference type="SUPFAM" id="SSF56935">
    <property type="entry name" value="Porins"/>
    <property type="match status" value="1"/>
</dbReference>
<keyword evidence="8 15" id="KW-0675">Receptor</keyword>
<name>A0ABX8DC18_9GAMM</name>
<dbReference type="CDD" id="cd01347">
    <property type="entry name" value="ligand_gated_channel"/>
    <property type="match status" value="1"/>
</dbReference>
<dbReference type="InterPro" id="IPR036942">
    <property type="entry name" value="Beta-barrel_TonB_sf"/>
</dbReference>
<evidence type="ECO:0000259" key="14">
    <source>
        <dbReference type="Pfam" id="PF07715"/>
    </source>
</evidence>
<accession>A0ABX8DC18</accession>
<keyword evidence="7 10" id="KW-0472">Membrane</keyword>
<evidence type="ECO:0000256" key="7">
    <source>
        <dbReference type="ARBA" id="ARBA00023136"/>
    </source>
</evidence>
<evidence type="ECO:0000313" key="15">
    <source>
        <dbReference type="EMBL" id="QVK22322.1"/>
    </source>
</evidence>
<keyword evidence="9 10" id="KW-0998">Cell outer membrane</keyword>
<evidence type="ECO:0000259" key="13">
    <source>
        <dbReference type="Pfam" id="PF00593"/>
    </source>
</evidence>
<evidence type="ECO:0000256" key="1">
    <source>
        <dbReference type="ARBA" id="ARBA00004571"/>
    </source>
</evidence>
<keyword evidence="5 10" id="KW-0812">Transmembrane</keyword>
<evidence type="ECO:0000256" key="3">
    <source>
        <dbReference type="ARBA" id="ARBA00022448"/>
    </source>
</evidence>
<evidence type="ECO:0000313" key="16">
    <source>
        <dbReference type="Proteomes" id="UP000676428"/>
    </source>
</evidence>
<dbReference type="InterPro" id="IPR010105">
    <property type="entry name" value="TonB_sidphr_rcpt"/>
</dbReference>
<reference evidence="15 16" key="1">
    <citation type="journal article" date="2012" name="Int. J. Syst. Evol. Microbiol.">
        <title>Shewanella dokdonensis sp. nov., isolated from seawater.</title>
        <authorList>
            <person name="Sung H.R."/>
            <person name="Yoon J.H."/>
            <person name="Ghim S.Y."/>
        </authorList>
    </citation>
    <scope>NUCLEOTIDE SEQUENCE [LARGE SCALE GENOMIC DNA]</scope>
    <source>
        <strain evidence="15 16">DSM 23626</strain>
    </source>
</reference>
<protein>
    <submittedName>
        <fullName evidence="15">TonB-dependent siderophore receptor</fullName>
    </submittedName>
</protein>
<dbReference type="InterPro" id="IPR012910">
    <property type="entry name" value="Plug_dom"/>
</dbReference>
<sequence length="695" mass="77117">MFKLNTITATLLLSTAIVSTFANADSADTDIERISITGTRDNRVSAGATGLMLGIQDTPQSISLIDNDTMSLFGADNINDALDLVTGVSVERWETNRTNYLSRGFEIKSTQIDGVGLPNSWGIVQGQVDTYGYEQIEVIRGANGLLTGVGNSSGTINYIRKRPTNERQGQIGVSIGSYANYRIQADYSTPLTEDKSWAGRAVVAAESANSYLRGYSSDRRYAYGTVDGQLTENSDIAFGFSYQRDNTDGAMWGGLTLVNADGTMAEFDVSASTAQDWTYWDTENLNGFIEYNYQLSADWQLQLSYNYREANTDSKLLFAYSYTGLDTETGEGLVGWPGRYPSKGNANIFEAKVTGYFDLFGFEHQLLAGASRAKNTNDEYYYEVDAAEPAFGTLPAFPYDFDSIPEPQWGAKALDTTTEDTLTRYFVATQLNFGDWGFTLGANAIEYERHSTSLATALDESELSPYAGIAYHVTPDIMLYTSYSDIYEPQDYYDEHGDFLAPTKGENYEAGIKTSWLDKRLAANFAVFKAKQIGLGIYAGLNMETGQYYYVGADTYSEGAELEITGKLDEQTVVNLGLTYTDIEDEAGARSHAWVPHTVVNFSLRHTLDALPQLTFGLAGKWQSKTSKVESYTGYTVTQDSYAKLNLFAAWEVSDNATLRFNVDNLTDKKYISSLWEIGYYGAPREYKLSFDYRF</sequence>
<feature type="domain" description="TonB-dependent receptor-like beta-barrel" evidence="13">
    <location>
        <begin position="272"/>
        <end position="666"/>
    </location>
</feature>
<keyword evidence="3 10" id="KW-0813">Transport</keyword>
<feature type="domain" description="TonB-dependent receptor plug" evidence="14">
    <location>
        <begin position="56"/>
        <end position="155"/>
    </location>
</feature>
<dbReference type="Proteomes" id="UP000676428">
    <property type="component" value="Chromosome"/>
</dbReference>
<evidence type="ECO:0000256" key="8">
    <source>
        <dbReference type="ARBA" id="ARBA00023170"/>
    </source>
</evidence>
<keyword evidence="4 10" id="KW-1134">Transmembrane beta strand</keyword>
<gene>
    <name evidence="15" type="ORF">KHX94_12990</name>
</gene>
<keyword evidence="16" id="KW-1185">Reference proteome</keyword>
<evidence type="ECO:0000256" key="2">
    <source>
        <dbReference type="ARBA" id="ARBA00009810"/>
    </source>
</evidence>
<comment type="similarity">
    <text evidence="2 10 11">Belongs to the TonB-dependent receptor family.</text>
</comment>
<feature type="chain" id="PRO_5045580805" evidence="12">
    <location>
        <begin position="25"/>
        <end position="695"/>
    </location>
</feature>
<dbReference type="Gene3D" id="2.40.170.20">
    <property type="entry name" value="TonB-dependent receptor, beta-barrel domain"/>
    <property type="match status" value="1"/>
</dbReference>
<organism evidence="15 16">
    <name type="scientific">Shewanella dokdonensis</name>
    <dbReference type="NCBI Taxonomy" id="712036"/>
    <lineage>
        <taxon>Bacteria</taxon>
        <taxon>Pseudomonadati</taxon>
        <taxon>Pseudomonadota</taxon>
        <taxon>Gammaproteobacteria</taxon>
        <taxon>Alteromonadales</taxon>
        <taxon>Shewanellaceae</taxon>
        <taxon>Shewanella</taxon>
    </lineage>
</organism>
<evidence type="ECO:0000256" key="10">
    <source>
        <dbReference type="PROSITE-ProRule" id="PRU01360"/>
    </source>
</evidence>
<dbReference type="NCBIfam" id="TIGR01783">
    <property type="entry name" value="TonB-siderophor"/>
    <property type="match status" value="1"/>
</dbReference>
<dbReference type="PANTHER" id="PTHR32552">
    <property type="entry name" value="FERRICHROME IRON RECEPTOR-RELATED"/>
    <property type="match status" value="1"/>
</dbReference>
<evidence type="ECO:0000256" key="6">
    <source>
        <dbReference type="ARBA" id="ARBA00023077"/>
    </source>
</evidence>
<dbReference type="Pfam" id="PF07715">
    <property type="entry name" value="Plug"/>
    <property type="match status" value="1"/>
</dbReference>